<evidence type="ECO:0000313" key="3">
    <source>
        <dbReference type="Proteomes" id="UP001055439"/>
    </source>
</evidence>
<gene>
    <name evidence="2" type="ORF">MUK42_07807</name>
</gene>
<dbReference type="AlphaFoldDB" id="A0A9E7ETW2"/>
<protein>
    <submittedName>
        <fullName evidence="2">Polyprenyl synthetase</fullName>
    </submittedName>
</protein>
<feature type="region of interest" description="Disordered" evidence="1">
    <location>
        <begin position="1"/>
        <end position="108"/>
    </location>
</feature>
<feature type="compositionally biased region" description="Gly residues" evidence="1">
    <location>
        <begin position="164"/>
        <end position="175"/>
    </location>
</feature>
<evidence type="ECO:0000256" key="1">
    <source>
        <dbReference type="SAM" id="MobiDB-lite"/>
    </source>
</evidence>
<feature type="compositionally biased region" description="Pro residues" evidence="1">
    <location>
        <begin position="64"/>
        <end position="74"/>
    </location>
</feature>
<name>A0A9E7ETW2_9LILI</name>
<dbReference type="EMBL" id="CP097503">
    <property type="protein sequence ID" value="URD83096.1"/>
    <property type="molecule type" value="Genomic_DNA"/>
</dbReference>
<dbReference type="Proteomes" id="UP001055439">
    <property type="component" value="Chromosome 10"/>
</dbReference>
<feature type="compositionally biased region" description="Basic and acidic residues" evidence="1">
    <location>
        <begin position="140"/>
        <end position="163"/>
    </location>
</feature>
<feature type="compositionally biased region" description="Low complexity" evidence="1">
    <location>
        <begin position="1"/>
        <end position="14"/>
    </location>
</feature>
<feature type="compositionally biased region" description="Low complexity" evidence="1">
    <location>
        <begin position="21"/>
        <end position="63"/>
    </location>
</feature>
<dbReference type="OrthoDB" id="6921389at2759"/>
<proteinExistence type="predicted"/>
<evidence type="ECO:0000313" key="2">
    <source>
        <dbReference type="EMBL" id="URD83096.1"/>
    </source>
</evidence>
<organism evidence="2 3">
    <name type="scientific">Musa troglodytarum</name>
    <name type="common">fe'i banana</name>
    <dbReference type="NCBI Taxonomy" id="320322"/>
    <lineage>
        <taxon>Eukaryota</taxon>
        <taxon>Viridiplantae</taxon>
        <taxon>Streptophyta</taxon>
        <taxon>Embryophyta</taxon>
        <taxon>Tracheophyta</taxon>
        <taxon>Spermatophyta</taxon>
        <taxon>Magnoliopsida</taxon>
        <taxon>Liliopsida</taxon>
        <taxon>Zingiberales</taxon>
        <taxon>Musaceae</taxon>
        <taxon>Musa</taxon>
    </lineage>
</organism>
<feature type="compositionally biased region" description="Low complexity" evidence="1">
    <location>
        <begin position="93"/>
        <end position="105"/>
    </location>
</feature>
<reference evidence="2" key="1">
    <citation type="submission" date="2022-05" db="EMBL/GenBank/DDBJ databases">
        <title>The Musa troglodytarum L. genome provides insights into the mechanism of non-climacteric behaviour and enrichment of carotenoids.</title>
        <authorList>
            <person name="Wang J."/>
        </authorList>
    </citation>
    <scope>NUCLEOTIDE SEQUENCE</scope>
    <source>
        <tissue evidence="2">Leaf</tissue>
    </source>
</reference>
<feature type="region of interest" description="Disordered" evidence="1">
    <location>
        <begin position="126"/>
        <end position="197"/>
    </location>
</feature>
<accession>A0A9E7ETW2</accession>
<sequence>MTYPAWTPPLSAAAAPPPTPSSGSTWLSSPATPSSPSPTSTSSPAPRRPTSSPTSPSSASLPRSPAPSGPPAWPPASSSTYPAPPAEARRRSSSSWRRNSVRWPSAPRCAGGCWAALVMRNWGAEAVRPDDGGAVPTGGRRADGAERRGREVEEQCERGHGTGDGEGIGDGGGAQDEGQAGAGEVWGQVRGQGAAFV</sequence>
<keyword evidence="3" id="KW-1185">Reference proteome</keyword>